<protein>
    <submittedName>
        <fullName evidence="2">Uncharacterized protein</fullName>
    </submittedName>
</protein>
<organism evidence="2 3">
    <name type="scientific">Acanthoscelides obtectus</name>
    <name type="common">Bean weevil</name>
    <name type="synonym">Bruchus obtectus</name>
    <dbReference type="NCBI Taxonomy" id="200917"/>
    <lineage>
        <taxon>Eukaryota</taxon>
        <taxon>Metazoa</taxon>
        <taxon>Ecdysozoa</taxon>
        <taxon>Arthropoda</taxon>
        <taxon>Hexapoda</taxon>
        <taxon>Insecta</taxon>
        <taxon>Pterygota</taxon>
        <taxon>Neoptera</taxon>
        <taxon>Endopterygota</taxon>
        <taxon>Coleoptera</taxon>
        <taxon>Polyphaga</taxon>
        <taxon>Cucujiformia</taxon>
        <taxon>Chrysomeloidea</taxon>
        <taxon>Chrysomelidae</taxon>
        <taxon>Bruchinae</taxon>
        <taxon>Bruchini</taxon>
        <taxon>Acanthoscelides</taxon>
    </lineage>
</organism>
<name>A0A9P0P5W8_ACAOB</name>
<dbReference type="OrthoDB" id="1732682at2759"/>
<proteinExistence type="predicted"/>
<dbReference type="AlphaFoldDB" id="A0A9P0P5W8"/>
<reference evidence="2" key="1">
    <citation type="submission" date="2022-03" db="EMBL/GenBank/DDBJ databases">
        <authorList>
            <person name="Sayadi A."/>
        </authorList>
    </citation>
    <scope>NUCLEOTIDE SEQUENCE</scope>
</reference>
<dbReference type="EMBL" id="CAKOFQ010006751">
    <property type="protein sequence ID" value="CAH1968292.1"/>
    <property type="molecule type" value="Genomic_DNA"/>
</dbReference>
<keyword evidence="3" id="KW-1185">Reference proteome</keyword>
<accession>A0A9P0P5W8</accession>
<evidence type="ECO:0000313" key="3">
    <source>
        <dbReference type="Proteomes" id="UP001152888"/>
    </source>
</evidence>
<comment type="caution">
    <text evidence="2">The sequence shown here is derived from an EMBL/GenBank/DDBJ whole genome shotgun (WGS) entry which is preliminary data.</text>
</comment>
<evidence type="ECO:0000256" key="1">
    <source>
        <dbReference type="SAM" id="MobiDB-lite"/>
    </source>
</evidence>
<gene>
    <name evidence="2" type="ORF">ACAOBT_LOCUS7765</name>
</gene>
<dbReference type="Proteomes" id="UP001152888">
    <property type="component" value="Unassembled WGS sequence"/>
</dbReference>
<feature type="region of interest" description="Disordered" evidence="1">
    <location>
        <begin position="40"/>
        <end position="77"/>
    </location>
</feature>
<evidence type="ECO:0000313" key="2">
    <source>
        <dbReference type="EMBL" id="CAH1968292.1"/>
    </source>
</evidence>
<sequence length="77" mass="8747">MNPPCTNIKILEKGANFGQKSQNCKLWAFKKESRIITKKKNVHKSSKYGQKPSYPFKVQPDSEGGMAQSCGRPWTRC</sequence>